<dbReference type="GO" id="GO:0045766">
    <property type="term" value="P:positive regulation of angiogenesis"/>
    <property type="evidence" value="ECO:0007669"/>
    <property type="project" value="Ensembl"/>
</dbReference>
<keyword evidence="14" id="KW-0130">Cell adhesion</keyword>
<dbReference type="FunFam" id="2.60.40.10:FF:000059">
    <property type="entry name" value="Ephrin type-A receptor 6"/>
    <property type="match status" value="1"/>
</dbReference>
<dbReference type="GO" id="GO:0030335">
    <property type="term" value="P:positive regulation of cell migration"/>
    <property type="evidence" value="ECO:0007669"/>
    <property type="project" value="Ensembl"/>
</dbReference>
<feature type="chain" id="PRO_5034452848" description="Ephrin type-A receptor 1" evidence="28">
    <location>
        <begin position="30"/>
        <end position="947"/>
    </location>
</feature>
<dbReference type="CDD" id="cd12841">
    <property type="entry name" value="TM_EphA1"/>
    <property type="match status" value="1"/>
</dbReference>
<evidence type="ECO:0000256" key="25">
    <source>
        <dbReference type="PIRSR" id="PIRSR000666-3"/>
    </source>
</evidence>
<dbReference type="PROSITE" id="PS00107">
    <property type="entry name" value="PROTEIN_KINASE_ATP"/>
    <property type="match status" value="1"/>
</dbReference>
<keyword evidence="10 24" id="KW-0547">Nucleotide-binding</keyword>
<dbReference type="SUPFAM" id="SSF56112">
    <property type="entry name" value="Protein kinase-like (PK-like)"/>
    <property type="match status" value="1"/>
</dbReference>
<feature type="active site" description="Proton acceptor" evidence="23">
    <location>
        <position position="719"/>
    </location>
</feature>
<dbReference type="SMART" id="SM00219">
    <property type="entry name" value="TyrKc"/>
    <property type="match status" value="1"/>
</dbReference>
<dbReference type="Pfam" id="PF14575">
    <property type="entry name" value="EphA2_TM"/>
    <property type="match status" value="1"/>
</dbReference>
<dbReference type="CDD" id="cd05033">
    <property type="entry name" value="PTKc_EphR"/>
    <property type="match status" value="1"/>
</dbReference>
<dbReference type="Gene3D" id="2.60.40.10">
    <property type="entry name" value="Immunoglobulins"/>
    <property type="match status" value="2"/>
</dbReference>
<evidence type="ECO:0000256" key="24">
    <source>
        <dbReference type="PIRSR" id="PIRSR000666-2"/>
    </source>
</evidence>
<keyword evidence="12 24" id="KW-0067">ATP-binding</keyword>
<dbReference type="InterPro" id="IPR017441">
    <property type="entry name" value="Protein_kinase_ATP_BS"/>
</dbReference>
<dbReference type="SUPFAM" id="SSF49785">
    <property type="entry name" value="Galactose-binding domain-like"/>
    <property type="match status" value="1"/>
</dbReference>
<dbReference type="InterPro" id="IPR027936">
    <property type="entry name" value="Eph_TM"/>
</dbReference>
<keyword evidence="7 27" id="KW-0812">Transmembrane</keyword>
<name>A0A8C7DY65_NAJNA</name>
<keyword evidence="17" id="KW-0829">Tyrosine-protein kinase</keyword>
<evidence type="ECO:0000256" key="18">
    <source>
        <dbReference type="ARBA" id="ARBA00023170"/>
    </source>
</evidence>
<evidence type="ECO:0000256" key="4">
    <source>
        <dbReference type="ARBA" id="ARBA00022553"/>
    </source>
</evidence>
<keyword evidence="13" id="KW-0832">Ubl conjugation</keyword>
<keyword evidence="18" id="KW-0675">Receptor</keyword>
<keyword evidence="34" id="KW-1185">Reference proteome</keyword>
<dbReference type="InterPro" id="IPR001245">
    <property type="entry name" value="Ser-Thr/Tyr_kinase_cat_dom"/>
</dbReference>
<evidence type="ECO:0000256" key="9">
    <source>
        <dbReference type="ARBA" id="ARBA00022737"/>
    </source>
</evidence>
<evidence type="ECO:0000256" key="6">
    <source>
        <dbReference type="ARBA" id="ARBA00022679"/>
    </source>
</evidence>
<dbReference type="SUPFAM" id="SSF47769">
    <property type="entry name" value="SAM/Pointed domain"/>
    <property type="match status" value="1"/>
</dbReference>
<dbReference type="GO" id="GO:0051496">
    <property type="term" value="P:positive regulation of stress fiber assembly"/>
    <property type="evidence" value="ECO:0007669"/>
    <property type="project" value="Ensembl"/>
</dbReference>
<dbReference type="InterPro" id="IPR036116">
    <property type="entry name" value="FN3_sf"/>
</dbReference>
<evidence type="ECO:0000256" key="26">
    <source>
        <dbReference type="PROSITE-ProRule" id="PRU10141"/>
    </source>
</evidence>
<dbReference type="Pfam" id="PF00041">
    <property type="entry name" value="fn3"/>
    <property type="match status" value="2"/>
</dbReference>
<dbReference type="Proteomes" id="UP000694559">
    <property type="component" value="Unplaced"/>
</dbReference>
<dbReference type="InterPro" id="IPR008266">
    <property type="entry name" value="Tyr_kinase_AS"/>
</dbReference>
<keyword evidence="6" id="KW-0808">Transferase</keyword>
<dbReference type="InterPro" id="IPR001090">
    <property type="entry name" value="Ephrin_rcpt_lig-bd_dom"/>
</dbReference>
<evidence type="ECO:0000256" key="23">
    <source>
        <dbReference type="PIRSR" id="PIRSR000666-1"/>
    </source>
</evidence>
<dbReference type="EC" id="2.7.10.1" evidence="2"/>
<evidence type="ECO:0000313" key="33">
    <source>
        <dbReference type="Ensembl" id="ENSNNAP00000013396.1"/>
    </source>
</evidence>
<dbReference type="InterPro" id="IPR016257">
    <property type="entry name" value="Tyr_kinase_ephrin_rcpt"/>
</dbReference>
<dbReference type="InterPro" id="IPR001660">
    <property type="entry name" value="SAM"/>
</dbReference>
<evidence type="ECO:0000256" key="10">
    <source>
        <dbReference type="ARBA" id="ARBA00022741"/>
    </source>
</evidence>
<dbReference type="Gene3D" id="1.10.510.10">
    <property type="entry name" value="Transferase(Phosphotransferase) domain 1"/>
    <property type="match status" value="1"/>
</dbReference>
<dbReference type="InterPro" id="IPR008979">
    <property type="entry name" value="Galactose-bd-like_sf"/>
</dbReference>
<reference evidence="33" key="2">
    <citation type="submission" date="2025-09" db="UniProtKB">
        <authorList>
            <consortium name="Ensembl"/>
        </authorList>
    </citation>
    <scope>IDENTIFICATION</scope>
</reference>
<keyword evidence="5" id="KW-0037">Angiogenesis</keyword>
<evidence type="ECO:0000256" key="1">
    <source>
        <dbReference type="ARBA" id="ARBA00004251"/>
    </source>
</evidence>
<dbReference type="InterPro" id="IPR013761">
    <property type="entry name" value="SAM/pointed_sf"/>
</dbReference>
<dbReference type="SMART" id="SM00615">
    <property type="entry name" value="EPH_lbd"/>
    <property type="match status" value="1"/>
</dbReference>
<keyword evidence="25" id="KW-1015">Disulfide bond</keyword>
<dbReference type="Gene3D" id="3.30.200.20">
    <property type="entry name" value="Phosphorylase Kinase, domain 1"/>
    <property type="match status" value="1"/>
</dbReference>
<evidence type="ECO:0000259" key="32">
    <source>
        <dbReference type="SMART" id="SM00615"/>
    </source>
</evidence>
<evidence type="ECO:0000256" key="22">
    <source>
        <dbReference type="ARBA" id="ARBA00072212"/>
    </source>
</evidence>
<dbReference type="GO" id="GO:0030425">
    <property type="term" value="C:dendrite"/>
    <property type="evidence" value="ECO:0007669"/>
    <property type="project" value="TreeGrafter"/>
</dbReference>
<evidence type="ECO:0000256" key="20">
    <source>
        <dbReference type="ARBA" id="ARBA00059287"/>
    </source>
</evidence>
<dbReference type="AlphaFoldDB" id="A0A8C7DY65"/>
<feature type="domain" description="Eph LBD" evidence="32">
    <location>
        <begin position="23"/>
        <end position="198"/>
    </location>
</feature>
<dbReference type="PROSITE" id="PS00790">
    <property type="entry name" value="RECEPTOR_TYR_KIN_V_1"/>
    <property type="match status" value="1"/>
</dbReference>
<feature type="disulfide bond" evidence="25">
    <location>
        <begin position="102"/>
        <end position="112"/>
    </location>
</feature>
<organism evidence="33 34">
    <name type="scientific">Naja naja</name>
    <name type="common">Indian cobra</name>
    <dbReference type="NCBI Taxonomy" id="35670"/>
    <lineage>
        <taxon>Eukaryota</taxon>
        <taxon>Metazoa</taxon>
        <taxon>Chordata</taxon>
        <taxon>Craniata</taxon>
        <taxon>Vertebrata</taxon>
        <taxon>Euteleostomi</taxon>
        <taxon>Lepidosauria</taxon>
        <taxon>Squamata</taxon>
        <taxon>Bifurcata</taxon>
        <taxon>Unidentata</taxon>
        <taxon>Episquamata</taxon>
        <taxon>Toxicofera</taxon>
        <taxon>Serpentes</taxon>
        <taxon>Colubroidea</taxon>
        <taxon>Elapidae</taxon>
        <taxon>Elapinae</taxon>
        <taxon>Naja</taxon>
    </lineage>
</organism>
<dbReference type="InterPro" id="IPR013783">
    <property type="entry name" value="Ig-like_fold"/>
</dbReference>
<dbReference type="FunFam" id="1.10.150.50:FF:000029">
    <property type="entry name" value="Ephrin type-A receptor 1"/>
    <property type="match status" value="1"/>
</dbReference>
<feature type="domain" description="Fibronectin type-III" evidence="29">
    <location>
        <begin position="434"/>
        <end position="508"/>
    </location>
</feature>
<keyword evidence="9" id="KW-0677">Repeat</keyword>
<dbReference type="Pfam" id="PF07714">
    <property type="entry name" value="PK_Tyr_Ser-Thr"/>
    <property type="match status" value="1"/>
</dbReference>
<dbReference type="GO" id="GO:0005005">
    <property type="term" value="F:transmembrane-ephrin receptor activity"/>
    <property type="evidence" value="ECO:0007669"/>
    <property type="project" value="Ensembl"/>
</dbReference>
<dbReference type="SUPFAM" id="SSF57184">
    <property type="entry name" value="Growth factor receptor domain"/>
    <property type="match status" value="1"/>
</dbReference>
<dbReference type="GO" id="GO:0001968">
    <property type="term" value="F:fibronectin binding"/>
    <property type="evidence" value="ECO:0007669"/>
    <property type="project" value="Ensembl"/>
</dbReference>
<dbReference type="Pfam" id="PF00536">
    <property type="entry name" value="SAM_1"/>
    <property type="match status" value="1"/>
</dbReference>
<dbReference type="CDD" id="cd00063">
    <property type="entry name" value="FN3"/>
    <property type="match status" value="2"/>
</dbReference>
<dbReference type="Ensembl" id="ENSNNAT00000014026.1">
    <property type="protein sequence ID" value="ENSNNAP00000013396.1"/>
    <property type="gene ID" value="ENSNNAG00000008810.1"/>
</dbReference>
<evidence type="ECO:0000256" key="19">
    <source>
        <dbReference type="ARBA" id="ARBA00023180"/>
    </source>
</evidence>
<dbReference type="PIRSF" id="PIRSF000666">
    <property type="entry name" value="TyrPK_ephrin_receptor"/>
    <property type="match status" value="1"/>
</dbReference>
<feature type="domain" description="SAM" evidence="31">
    <location>
        <begin position="881"/>
        <end position="947"/>
    </location>
</feature>
<dbReference type="GO" id="GO:0034446">
    <property type="term" value="P:substrate adhesion-dependent cell spreading"/>
    <property type="evidence" value="ECO:0007669"/>
    <property type="project" value="Ensembl"/>
</dbReference>
<protein>
    <recommendedName>
        <fullName evidence="22">Ephrin type-A receptor 1</fullName>
        <ecNumber evidence="2">2.7.10.1</ecNumber>
    </recommendedName>
</protein>
<evidence type="ECO:0000256" key="28">
    <source>
        <dbReference type="SAM" id="SignalP"/>
    </source>
</evidence>
<sequence length="947" mass="105917">TRGHQPLSLSLSLSLSLTYLIGFLWGKEGEPSTLSMSSILSPSDVQWSEGQQMINGTPVYMYQDCSVLSEGDTDHWLRTNWIFRGEASSRIFVELQFTIRDCKSFRGEMVSCKETFNLYYMESEQDVGIQFRRPLFTKINTVAGDNIFTARDVEVGSLKLNMEVCSIGKLQQRGFYLAFQNSGACVALVSVRVYYKTCSDTISGLAHFPETLAGAEGLTVVPGVCLKNATEETGVPPKMHCSPSGEWLVPVGRCICIIGFEEVKGRCVACQPGFYRHSLEMEQCLKCPPKSFSRAPASTSCPCIQGFFRTSIEDQTVACTSPPSAPRNLNFSLVGTQISLWWQPPLDRGGRQDLTYSVSCQRCHFLVCEPCESSVTFSPSALGLPKPSVIVDGLEAYTNYSFTVRAHNGVSGLSPASHNSTSFPTWVSVGHAAPVVVTNVILDKRNDSSLSVTWLPSRLRSQSSVNYEVLYFEKVKYAVLLSSLTLANLQPDTAYMLRVRSITPLGPGPYSQEQEFRTLPQGYTGMLPGGVIVSIIFGILLFLGLITGLIIFRHVCKDEMWLKPYVDLQPYEDPRRGVLEFTKELDPSIVSIDTVIGEGEFGEVYCGALHFPGKERIVVAIKTLKSTYSDSTWWNFLREATIMGQFNHPNIVRLEGVVTKRKNSENPMMIITEYMENGALDTFLRENIDKFSSVQLVTMLQGIASGMTYLSDRNYVHRDLAARNILVSHTLQCKVSDFGLSRILENDVEGTYETKGGKIPIRWTAPEAIANRIFTSASDVWSFGIVMWEVFSYGDKPYGDMSNQEVMKSIEDGYRLPPPVDCPSILYDLMKVCWSYDRTRRPRFREIHAQLDHFLSSPHLLRTVADFDPRVTLRLPSCSGSDGIPYRSIAEWLESIRMKRYILNFHTAGLNTMESVLDLSAEDLKQMGVGLPGHQKRILCSIQGFKE</sequence>
<dbReference type="FunFam" id="2.10.50.10:FF:000001">
    <property type="entry name" value="Ephrin type-A receptor 5"/>
    <property type="match status" value="1"/>
</dbReference>
<evidence type="ECO:0000256" key="13">
    <source>
        <dbReference type="ARBA" id="ARBA00022843"/>
    </source>
</evidence>
<dbReference type="OrthoDB" id="4062651at2759"/>
<dbReference type="InterPro" id="IPR050449">
    <property type="entry name" value="Ephrin_rcpt_TKs"/>
</dbReference>
<feature type="signal peptide" evidence="28">
    <location>
        <begin position="1"/>
        <end position="29"/>
    </location>
</feature>
<evidence type="ECO:0000256" key="5">
    <source>
        <dbReference type="ARBA" id="ARBA00022657"/>
    </source>
</evidence>
<feature type="binding site" evidence="24">
    <location>
        <begin position="596"/>
        <end position="604"/>
    </location>
    <ligand>
        <name>ATP</name>
        <dbReference type="ChEBI" id="CHEBI:30616"/>
    </ligand>
</feature>
<evidence type="ECO:0000256" key="12">
    <source>
        <dbReference type="ARBA" id="ARBA00022840"/>
    </source>
</evidence>
<evidence type="ECO:0000259" key="29">
    <source>
        <dbReference type="SMART" id="SM00060"/>
    </source>
</evidence>
<evidence type="ECO:0000256" key="27">
    <source>
        <dbReference type="SAM" id="Phobius"/>
    </source>
</evidence>
<gene>
    <name evidence="33" type="primary">EPHA1</name>
</gene>
<dbReference type="GO" id="GO:0001525">
    <property type="term" value="P:angiogenesis"/>
    <property type="evidence" value="ECO:0007669"/>
    <property type="project" value="UniProtKB-KW"/>
</dbReference>
<dbReference type="SMART" id="SM00454">
    <property type="entry name" value="SAM"/>
    <property type="match status" value="1"/>
</dbReference>
<dbReference type="GO" id="GO:0005886">
    <property type="term" value="C:plasma membrane"/>
    <property type="evidence" value="ECO:0007669"/>
    <property type="project" value="UniProtKB-SubCell"/>
</dbReference>
<evidence type="ECO:0000256" key="11">
    <source>
        <dbReference type="ARBA" id="ARBA00022777"/>
    </source>
</evidence>
<evidence type="ECO:0000313" key="34">
    <source>
        <dbReference type="Proteomes" id="UP000694559"/>
    </source>
</evidence>
<dbReference type="Gene3D" id="1.10.150.50">
    <property type="entry name" value="Transcription Factor, Ets-1"/>
    <property type="match status" value="1"/>
</dbReference>
<keyword evidence="11" id="KW-0418">Kinase</keyword>
<dbReference type="Gene3D" id="2.10.50.10">
    <property type="entry name" value="Tumor Necrosis Factor Receptor, subunit A, domain 2"/>
    <property type="match status" value="1"/>
</dbReference>
<dbReference type="GO" id="GO:0030336">
    <property type="term" value="P:negative regulation of cell migration"/>
    <property type="evidence" value="ECO:0007669"/>
    <property type="project" value="Ensembl"/>
</dbReference>
<evidence type="ECO:0000259" key="31">
    <source>
        <dbReference type="SMART" id="SM00454"/>
    </source>
</evidence>
<comment type="subunit">
    <text evidence="21">Homodimer. Forms a signaling complex with LCK; PTK2B/PYK2 and PI3-kinase upon activation by EFNA1; regulates T-lymphocytes migration. Interacts (via SAM domain) with ILK (via ANK repeats); stimulated by EFNA1 but independent of the kinase activity of EPHA1. Interacts (kinase activity-dependent) with PTK2/FAK1.</text>
</comment>
<keyword evidence="3" id="KW-1003">Cell membrane</keyword>
<dbReference type="SMART" id="SM01411">
    <property type="entry name" value="Ephrin_rec_like"/>
    <property type="match status" value="1"/>
</dbReference>
<dbReference type="Pfam" id="PF25599">
    <property type="entry name" value="Ephrin_CRD"/>
    <property type="match status" value="1"/>
</dbReference>
<dbReference type="GO" id="GO:0007411">
    <property type="term" value="P:axon guidance"/>
    <property type="evidence" value="ECO:0007669"/>
    <property type="project" value="TreeGrafter"/>
</dbReference>
<dbReference type="InterPro" id="IPR020635">
    <property type="entry name" value="Tyr_kinase_cat_dom"/>
</dbReference>
<dbReference type="PROSITE" id="PS00109">
    <property type="entry name" value="PROTEIN_KINASE_TYR"/>
    <property type="match status" value="1"/>
</dbReference>
<evidence type="ECO:0000256" key="16">
    <source>
        <dbReference type="ARBA" id="ARBA00023136"/>
    </source>
</evidence>
<evidence type="ECO:0000256" key="15">
    <source>
        <dbReference type="ARBA" id="ARBA00022989"/>
    </source>
</evidence>
<evidence type="ECO:0000259" key="30">
    <source>
        <dbReference type="SMART" id="SM00219"/>
    </source>
</evidence>
<feature type="binding site" evidence="24 26">
    <location>
        <position position="622"/>
    </location>
    <ligand>
        <name>ATP</name>
        <dbReference type="ChEBI" id="CHEBI:30616"/>
    </ligand>
</feature>
<evidence type="ECO:0000256" key="2">
    <source>
        <dbReference type="ARBA" id="ARBA00011902"/>
    </source>
</evidence>
<dbReference type="InterPro" id="IPR003961">
    <property type="entry name" value="FN3_dom"/>
</dbReference>
<dbReference type="SMART" id="SM00060">
    <property type="entry name" value="FN3"/>
    <property type="match status" value="2"/>
</dbReference>
<dbReference type="Gene3D" id="2.60.120.260">
    <property type="entry name" value="Galactose-binding domain-like"/>
    <property type="match status" value="1"/>
</dbReference>
<evidence type="ECO:0000256" key="7">
    <source>
        <dbReference type="ARBA" id="ARBA00022692"/>
    </source>
</evidence>
<dbReference type="InterPro" id="IPR011009">
    <property type="entry name" value="Kinase-like_dom_sf"/>
</dbReference>
<dbReference type="InterPro" id="IPR009030">
    <property type="entry name" value="Growth_fac_rcpt_cys_sf"/>
</dbReference>
<keyword evidence="16 27" id="KW-0472">Membrane</keyword>
<dbReference type="Pfam" id="PF01404">
    <property type="entry name" value="Ephrin_lbd"/>
    <property type="match status" value="1"/>
</dbReference>
<proteinExistence type="predicted"/>
<dbReference type="FunFam" id="2.60.120.260:FF:000023">
    <property type="entry name" value="Ephrin type-A receptor 2"/>
    <property type="match status" value="1"/>
</dbReference>
<feature type="domain" description="Fibronectin type-III" evidence="29">
    <location>
        <begin position="323"/>
        <end position="414"/>
    </location>
</feature>
<feature type="disulfide bond" evidence="25">
    <location>
        <begin position="65"/>
        <end position="185"/>
    </location>
</feature>
<comment type="subcellular location">
    <subcellularLocation>
        <location evidence="1">Cell membrane</location>
        <topology evidence="1">Single-pass type I membrane protein</topology>
    </subcellularLocation>
</comment>
<dbReference type="SUPFAM" id="SSF49265">
    <property type="entry name" value="Fibronectin type III"/>
    <property type="match status" value="1"/>
</dbReference>
<evidence type="ECO:0000256" key="8">
    <source>
        <dbReference type="ARBA" id="ARBA00022729"/>
    </source>
</evidence>
<dbReference type="PANTHER" id="PTHR46877">
    <property type="entry name" value="EPH RECEPTOR A5"/>
    <property type="match status" value="1"/>
</dbReference>
<dbReference type="PANTHER" id="PTHR46877:SF20">
    <property type="entry name" value="RECEPTOR PROTEIN-TYROSINE KINASE"/>
    <property type="match status" value="1"/>
</dbReference>
<accession>A0A8C7DY65</accession>
<keyword evidence="4" id="KW-0597">Phosphoprotein</keyword>
<dbReference type="GO" id="GO:0005524">
    <property type="term" value="F:ATP binding"/>
    <property type="evidence" value="ECO:0007669"/>
    <property type="project" value="UniProtKB-UniRule"/>
</dbReference>
<keyword evidence="19" id="KW-0325">Glycoprotein</keyword>
<evidence type="ECO:0000256" key="21">
    <source>
        <dbReference type="ARBA" id="ARBA00062471"/>
    </source>
</evidence>
<feature type="domain" description="Tyrosine-protein kinase catalytic" evidence="30">
    <location>
        <begin position="590"/>
        <end position="851"/>
    </location>
</feature>
<dbReference type="PRINTS" id="PR00109">
    <property type="entry name" value="TYRKINASE"/>
</dbReference>
<reference evidence="33" key="1">
    <citation type="submission" date="2025-08" db="UniProtKB">
        <authorList>
            <consortium name="Ensembl"/>
        </authorList>
    </citation>
    <scope>IDENTIFICATION</scope>
</reference>
<evidence type="ECO:0000256" key="17">
    <source>
        <dbReference type="ARBA" id="ARBA00023137"/>
    </source>
</evidence>
<dbReference type="InterPro" id="IPR001426">
    <property type="entry name" value="Tyr_kinase_rcpt_V_CS"/>
</dbReference>
<dbReference type="FunFam" id="1.10.510.10:FF:000268">
    <property type="entry name" value="Receptor protein-tyrosine kinase"/>
    <property type="match status" value="1"/>
</dbReference>
<evidence type="ECO:0000256" key="3">
    <source>
        <dbReference type="ARBA" id="ARBA00022475"/>
    </source>
</evidence>
<keyword evidence="15 27" id="KW-1133">Transmembrane helix</keyword>
<dbReference type="GO" id="GO:0001954">
    <property type="term" value="P:positive regulation of cell-matrix adhesion"/>
    <property type="evidence" value="ECO:0007669"/>
    <property type="project" value="Ensembl"/>
</dbReference>
<evidence type="ECO:0000256" key="14">
    <source>
        <dbReference type="ARBA" id="ARBA00022889"/>
    </source>
</evidence>
<feature type="transmembrane region" description="Helical" evidence="27">
    <location>
        <begin position="526"/>
        <end position="552"/>
    </location>
</feature>
<dbReference type="GO" id="GO:0019901">
    <property type="term" value="F:protein kinase binding"/>
    <property type="evidence" value="ECO:0007669"/>
    <property type="project" value="Ensembl"/>
</dbReference>
<keyword evidence="8 28" id="KW-0732">Signal</keyword>
<comment type="function">
    <text evidence="20">Receptor tyrosine kinase which binds promiscuously membrane-bound ephrin-A family ligands residing on adjacent cells, leading to contact-dependent bidirectional signaling into neighboring cells. The signaling pathway downstream of the receptor is referred to as forward signaling while the signaling pathway downstream of the ephrin ligand is referred to as reverse signaling. Binds with a low affinity EFNA3 and EFNA4 and with a high affinity to EFNA1 which most probably constitutes its cognate/functional ligand. Upon activation by EFNA1 induces cell attachment to the extracellular matrix inhibiting cell spreading and motility through regulation of ILK and downstream RHOA and RAC. Also plays a role in angiogenesis and regulates cell proliferation. May play a role in apoptosis.</text>
</comment>
<dbReference type="Gene3D" id="2.60.40.1770">
    <property type="entry name" value="ephrin a2 ectodomain"/>
    <property type="match status" value="1"/>
</dbReference>
<dbReference type="GeneTree" id="ENSGT00940000160920"/>